<reference evidence="4" key="1">
    <citation type="submission" date="2021-02" db="EMBL/GenBank/DDBJ databases">
        <authorList>
            <person name="Nowell W R."/>
        </authorList>
    </citation>
    <scope>NUCLEOTIDE SEQUENCE</scope>
</reference>
<dbReference type="EMBL" id="CAJNOH010000251">
    <property type="protein sequence ID" value="CAF0968734.1"/>
    <property type="molecule type" value="Genomic_DNA"/>
</dbReference>
<dbReference type="EMBL" id="CAJNOL010000362">
    <property type="protein sequence ID" value="CAF1028644.1"/>
    <property type="molecule type" value="Genomic_DNA"/>
</dbReference>
<feature type="transmembrane region" description="Helical" evidence="2">
    <location>
        <begin position="37"/>
        <end position="60"/>
    </location>
</feature>
<dbReference type="EMBL" id="CAJNOL010000363">
    <property type="protein sequence ID" value="CAF1029191.1"/>
    <property type="molecule type" value="Genomic_DNA"/>
</dbReference>
<evidence type="ECO:0000313" key="4">
    <source>
        <dbReference type="EMBL" id="CAF1028644.1"/>
    </source>
</evidence>
<accession>A0A814IV05</accession>
<evidence type="ECO:0000256" key="1">
    <source>
        <dbReference type="SAM" id="MobiDB-lite"/>
    </source>
</evidence>
<sequence>MLQSTIHFFRKNRFHHSYYFKFAMNTTPIPPYFNKSAYIALSCLIAFAIVITICIIKQFIWDPLLSKQFKILRPVLSESVRKLSTSFYRPSSTNTSILSTHQSFSDISVKTNDPPLLSRKNLITMTQSLPSDCNSNESKTNKLSSRSYGSSSSNTYAYINYGSGTLDDEQTNIPTLYFSFQYNPPLKTVKLNVQNLRHMNKFHNVINYNAYILIRFFLKPKITDKSHETSPQRYQNCIRFGEAFIILSNIQPTDILNYEIKFSIILITNGNMYEIADAIYSMNDDYLTNVLFVERTLPLHFKLIESEIK</sequence>
<organism evidence="4 6">
    <name type="scientific">Rotaria sordida</name>
    <dbReference type="NCBI Taxonomy" id="392033"/>
    <lineage>
        <taxon>Eukaryota</taxon>
        <taxon>Metazoa</taxon>
        <taxon>Spiralia</taxon>
        <taxon>Gnathifera</taxon>
        <taxon>Rotifera</taxon>
        <taxon>Eurotatoria</taxon>
        <taxon>Bdelloidea</taxon>
        <taxon>Philodinida</taxon>
        <taxon>Philodinidae</taxon>
        <taxon>Rotaria</taxon>
    </lineage>
</organism>
<gene>
    <name evidence="4" type="ORF">JXQ802_LOCUS15533</name>
    <name evidence="5" type="ORF">JXQ802_LOCUS15559</name>
    <name evidence="3" type="ORF">PYM288_LOCUS12998</name>
</gene>
<keyword evidence="6" id="KW-1185">Reference proteome</keyword>
<dbReference type="AlphaFoldDB" id="A0A814IV05"/>
<keyword evidence="2" id="KW-0472">Membrane</keyword>
<dbReference type="Proteomes" id="UP000663854">
    <property type="component" value="Unassembled WGS sequence"/>
</dbReference>
<evidence type="ECO:0000313" key="6">
    <source>
        <dbReference type="Proteomes" id="UP000663870"/>
    </source>
</evidence>
<comment type="caution">
    <text evidence="4">The sequence shown here is derived from an EMBL/GenBank/DDBJ whole genome shotgun (WGS) entry which is preliminary data.</text>
</comment>
<evidence type="ECO:0000313" key="5">
    <source>
        <dbReference type="EMBL" id="CAF1029191.1"/>
    </source>
</evidence>
<keyword evidence="2" id="KW-1133">Transmembrane helix</keyword>
<name>A0A814IV05_9BILA</name>
<dbReference type="Proteomes" id="UP000663870">
    <property type="component" value="Unassembled WGS sequence"/>
</dbReference>
<evidence type="ECO:0000256" key="2">
    <source>
        <dbReference type="SAM" id="Phobius"/>
    </source>
</evidence>
<feature type="compositionally biased region" description="Polar residues" evidence="1">
    <location>
        <begin position="129"/>
        <end position="143"/>
    </location>
</feature>
<keyword evidence="2" id="KW-0812">Transmembrane</keyword>
<feature type="region of interest" description="Disordered" evidence="1">
    <location>
        <begin position="129"/>
        <end position="151"/>
    </location>
</feature>
<protein>
    <submittedName>
        <fullName evidence="4">Uncharacterized protein</fullName>
    </submittedName>
</protein>
<proteinExistence type="predicted"/>
<evidence type="ECO:0000313" key="3">
    <source>
        <dbReference type="EMBL" id="CAF0968734.1"/>
    </source>
</evidence>